<evidence type="ECO:0000256" key="1">
    <source>
        <dbReference type="SAM" id="SignalP"/>
    </source>
</evidence>
<name>A0ABW6IIX3_9CYAN</name>
<sequence>MRQKAMLRQSVRFITPLFLAVVLLLSACSAPKTESRWEQAQSTQPAETVSTDAVLSGSQFNSFFPPEENGYERVYTQEKSGFAEAKLKQNGTELAMLAVSDTANNPSAVAKYESSDRTIAGYPAVLLGDTATSILVGDRIQVKVLSRDSSFTADDREVWLQKFDLAGLEQLVK</sequence>
<comment type="caution">
    <text evidence="2">The sequence shown here is derived from an EMBL/GenBank/DDBJ whole genome shotgun (WGS) entry which is preliminary data.</text>
</comment>
<organism evidence="2 3">
    <name type="scientific">Almyronema epifaneia S1</name>
    <dbReference type="NCBI Taxonomy" id="2991925"/>
    <lineage>
        <taxon>Bacteria</taxon>
        <taxon>Bacillati</taxon>
        <taxon>Cyanobacteriota</taxon>
        <taxon>Cyanophyceae</taxon>
        <taxon>Nodosilineales</taxon>
        <taxon>Nodosilineaceae</taxon>
        <taxon>Almyronema</taxon>
        <taxon>Almyronema epifaneia</taxon>
    </lineage>
</organism>
<dbReference type="PROSITE" id="PS51257">
    <property type="entry name" value="PROKAR_LIPOPROTEIN"/>
    <property type="match status" value="1"/>
</dbReference>
<keyword evidence="3" id="KW-1185">Reference proteome</keyword>
<protein>
    <recommendedName>
        <fullName evidence="4">Lipoprotein</fullName>
    </recommendedName>
</protein>
<evidence type="ECO:0000313" key="3">
    <source>
        <dbReference type="Proteomes" id="UP001600165"/>
    </source>
</evidence>
<gene>
    <name evidence="2" type="ORF">ACFVKH_17885</name>
</gene>
<reference evidence="2 3" key="1">
    <citation type="submission" date="2024-10" db="EMBL/GenBank/DDBJ databases">
        <authorList>
            <person name="Ratan Roy A."/>
            <person name="Morales Sandoval P.H."/>
            <person name="De Los Santos Villalobos S."/>
            <person name="Chakraborty S."/>
            <person name="Mukherjee J."/>
        </authorList>
    </citation>
    <scope>NUCLEOTIDE SEQUENCE [LARGE SCALE GENOMIC DNA]</scope>
    <source>
        <strain evidence="2 3">S1</strain>
    </source>
</reference>
<evidence type="ECO:0000313" key="2">
    <source>
        <dbReference type="EMBL" id="MFE4108158.1"/>
    </source>
</evidence>
<proteinExistence type="predicted"/>
<feature type="chain" id="PRO_5045930467" description="Lipoprotein" evidence="1">
    <location>
        <begin position="30"/>
        <end position="173"/>
    </location>
</feature>
<keyword evidence="1" id="KW-0732">Signal</keyword>
<dbReference type="EMBL" id="JBHZOL010000100">
    <property type="protein sequence ID" value="MFE4108158.1"/>
    <property type="molecule type" value="Genomic_DNA"/>
</dbReference>
<dbReference type="Proteomes" id="UP001600165">
    <property type="component" value="Unassembled WGS sequence"/>
</dbReference>
<feature type="signal peptide" evidence="1">
    <location>
        <begin position="1"/>
        <end position="29"/>
    </location>
</feature>
<evidence type="ECO:0008006" key="4">
    <source>
        <dbReference type="Google" id="ProtNLM"/>
    </source>
</evidence>
<dbReference type="RefSeq" id="WP_377967598.1">
    <property type="nucleotide sequence ID" value="NZ_JBHZOL010000100.1"/>
</dbReference>
<accession>A0ABW6IIX3</accession>